<dbReference type="UniPathway" id="UPA00030"/>
<feature type="short sequence motif" description="HXXXXD motif" evidence="9">
    <location>
        <begin position="165"/>
        <end position="170"/>
    </location>
</feature>
<dbReference type="HAMAP" id="MF_01942">
    <property type="entry name" value="Lipid_A_LpxL_LpxP"/>
    <property type="match status" value="1"/>
</dbReference>
<comment type="similarity">
    <text evidence="9">Belongs to the LpxL/LpxM/LpxP family.</text>
</comment>
<proteinExistence type="inferred from homology"/>
<dbReference type="AlphaFoldDB" id="A0A0U2MRL9"/>
<dbReference type="EC" id="2.3.1.241" evidence="9"/>
<evidence type="ECO:0000256" key="5">
    <source>
        <dbReference type="ARBA" id="ARBA00022985"/>
    </source>
</evidence>
<dbReference type="NCBIfam" id="TIGR02207">
    <property type="entry name" value="lipid_A_htrB"/>
    <property type="match status" value="1"/>
</dbReference>
<evidence type="ECO:0000256" key="1">
    <source>
        <dbReference type="ARBA" id="ARBA00022475"/>
    </source>
</evidence>
<feature type="transmembrane region" description="Helical" evidence="9">
    <location>
        <begin position="9"/>
        <end position="28"/>
    </location>
</feature>
<evidence type="ECO:0000256" key="7">
    <source>
        <dbReference type="ARBA" id="ARBA00023136"/>
    </source>
</evidence>
<evidence type="ECO:0000256" key="6">
    <source>
        <dbReference type="ARBA" id="ARBA00022989"/>
    </source>
</evidence>
<dbReference type="GO" id="GO:0009245">
    <property type="term" value="P:lipid A biosynthetic process"/>
    <property type="evidence" value="ECO:0007669"/>
    <property type="project" value="InterPro"/>
</dbReference>
<keyword evidence="6 9" id="KW-1133">Transmembrane helix</keyword>
<dbReference type="GO" id="GO:0036104">
    <property type="term" value="P:Kdo2-lipid A biosynthetic process"/>
    <property type="evidence" value="ECO:0007669"/>
    <property type="project" value="UniProtKB-UniRule"/>
</dbReference>
<sequence length="339" mass="39399">MTVLIKSQHFAGFLCFIALSVKLAFLLLENFFVVTSSPFKISFLGPRYWLTWVGVFFLYLISWLPQKLQLAMGKQLGRLVHKYMKRRRHIAEVNIKHCFPDMSEADQQALVLKNMENTGMAMVETGMAWWWPKWRVQKAYGSIKGLEHFERIQASGKGVLMLVPHILHLEMASRVMGLKYQGLGFYRPHNNALMEYFTTNGRLRSNEYLIGRKDVKGLLKALKNKKICYYLPDQDYGRKHCEFVPFYAVPDTATTTGTLMFAASKHCETVSLVSRRDEHGKYHLEVLPELENFPSGDNRADVTRVNQRIEQAINAAPEQYMWLHRRFKTRPDENSASFY</sequence>
<dbReference type="InterPro" id="IPR011920">
    <property type="entry name" value="Lipid_A_LpxL_LpxP"/>
</dbReference>
<keyword evidence="1 9" id="KW-1003">Cell membrane</keyword>
<dbReference type="UniPathway" id="UPA00360">
    <property type="reaction ID" value="UER00485"/>
</dbReference>
<comment type="caution">
    <text evidence="9">Lacks conserved residue(s) required for the propagation of feature annotation.</text>
</comment>
<comment type="pathway">
    <text evidence="9">Bacterial outer membrane biogenesis; lipopolysaccharide biosynthesis.</text>
</comment>
<dbReference type="GO" id="GO:0009103">
    <property type="term" value="P:lipopolysaccharide biosynthetic process"/>
    <property type="evidence" value="ECO:0007669"/>
    <property type="project" value="UniProtKB-UniRule"/>
</dbReference>
<keyword evidence="3 9" id="KW-0808">Transferase</keyword>
<protein>
    <recommendedName>
        <fullName evidence="9">Lipid A biosynthesis acyltransferase</fullName>
        <ecNumber evidence="9">2.3.1.241</ecNumber>
    </recommendedName>
    <alternativeName>
        <fullName evidence="9">Kdo(2)-lipid IV(A) acyltransferase</fullName>
    </alternativeName>
</protein>
<dbReference type="PIRSF" id="PIRSF026649">
    <property type="entry name" value="MsbB"/>
    <property type="match status" value="1"/>
</dbReference>
<dbReference type="PATRIC" id="fig|1315283.4.peg.2720"/>
<evidence type="ECO:0000256" key="4">
    <source>
        <dbReference type="ARBA" id="ARBA00022692"/>
    </source>
</evidence>
<comment type="pathway">
    <text evidence="9">Glycolipid biosynthesis; KDO(2)-lipid A biosynthesis; KDO(2)-lipid A from CMP-3-deoxy-D-manno-octulosonate and lipid IV(A): step 3/4.</text>
</comment>
<dbReference type="PANTHER" id="PTHR30606">
    <property type="entry name" value="LIPID A BIOSYNTHESIS LAUROYL ACYLTRANSFERASE"/>
    <property type="match status" value="1"/>
</dbReference>
<reference evidence="10 11" key="1">
    <citation type="submission" date="2015-03" db="EMBL/GenBank/DDBJ databases">
        <authorList>
            <person name="Murphy D."/>
        </authorList>
    </citation>
    <scope>NUCLEOTIDE SEQUENCE [LARGE SCALE GENOMIC DNA]</scope>
    <source>
        <strain evidence="10 11">KMM 520</strain>
    </source>
</reference>
<dbReference type="Pfam" id="PF03279">
    <property type="entry name" value="Lip_A_acyltrans"/>
    <property type="match status" value="1"/>
</dbReference>
<dbReference type="GO" id="GO:0005886">
    <property type="term" value="C:plasma membrane"/>
    <property type="evidence" value="ECO:0007669"/>
    <property type="project" value="UniProtKB-SubCell"/>
</dbReference>
<keyword evidence="2 9" id="KW-0997">Cell inner membrane</keyword>
<comment type="subcellular location">
    <subcellularLocation>
        <location evidence="9">Cell inner membrane</location>
        <topology evidence="9">Single-pass membrane protein</topology>
    </subcellularLocation>
</comment>
<dbReference type="GO" id="GO:0008913">
    <property type="term" value="F:Kdo2-lipid IVA acyltransferase activity"/>
    <property type="evidence" value="ECO:0007669"/>
    <property type="project" value="UniProtKB-EC"/>
</dbReference>
<dbReference type="Proteomes" id="UP000065261">
    <property type="component" value="Chromosome I"/>
</dbReference>
<evidence type="ECO:0000313" key="11">
    <source>
        <dbReference type="Proteomes" id="UP000065261"/>
    </source>
</evidence>
<organism evidence="10">
    <name type="scientific">Pseudoalteromonas translucida KMM 520</name>
    <dbReference type="NCBI Taxonomy" id="1315283"/>
    <lineage>
        <taxon>Bacteria</taxon>
        <taxon>Pseudomonadati</taxon>
        <taxon>Pseudomonadota</taxon>
        <taxon>Gammaproteobacteria</taxon>
        <taxon>Alteromonadales</taxon>
        <taxon>Pseudoalteromonadaceae</taxon>
        <taxon>Pseudoalteromonas</taxon>
    </lineage>
</organism>
<keyword evidence="5 9" id="KW-0448">Lipopolysaccharide biosynthesis</keyword>
<comment type="catalytic activity">
    <reaction evidence="9">
        <text>an alpha-Kdo-(2-&gt;4)-alpha-Kdo-(2-&gt;6)-lipid IVA + a fatty acyl-[ACP] = an alpha-Kdo-(2-&gt;4)-alpha-Kdo-(2-&gt;6)-(acyl)-lipid IVA + holo-[ACP]</text>
        <dbReference type="Rhea" id="RHEA:69396"/>
        <dbReference type="Rhea" id="RHEA-COMP:9685"/>
        <dbReference type="Rhea" id="RHEA-COMP:14125"/>
        <dbReference type="ChEBI" id="CHEBI:64479"/>
        <dbReference type="ChEBI" id="CHEBI:138651"/>
        <dbReference type="ChEBI" id="CHEBI:176429"/>
        <dbReference type="ChEBI" id="CHEBI:176430"/>
        <dbReference type="EC" id="2.3.1.241"/>
    </reaction>
</comment>
<name>A0A0U2MRL9_9GAMM</name>
<evidence type="ECO:0000256" key="3">
    <source>
        <dbReference type="ARBA" id="ARBA00022679"/>
    </source>
</evidence>
<dbReference type="InterPro" id="IPR004960">
    <property type="entry name" value="LipA_acyltrans"/>
</dbReference>
<evidence type="ECO:0000256" key="8">
    <source>
        <dbReference type="ARBA" id="ARBA00023315"/>
    </source>
</evidence>
<gene>
    <name evidence="10" type="primary">htrB</name>
    <name evidence="9" type="synonym">lpxL</name>
    <name evidence="10" type="ORF">PTRA_a3121</name>
</gene>
<evidence type="ECO:0000313" key="10">
    <source>
        <dbReference type="EMBL" id="ALS34132.1"/>
    </source>
</evidence>
<keyword evidence="8 9" id="KW-0012">Acyltransferase</keyword>
<evidence type="ECO:0000256" key="2">
    <source>
        <dbReference type="ARBA" id="ARBA00022519"/>
    </source>
</evidence>
<dbReference type="KEGG" id="ptn:PTRA_a3121"/>
<accession>A0A0U2MRL9</accession>
<dbReference type="CDD" id="cd07984">
    <property type="entry name" value="LPLAT_LABLAT-like"/>
    <property type="match status" value="1"/>
</dbReference>
<dbReference type="EMBL" id="CP011034">
    <property type="protein sequence ID" value="ALS34132.1"/>
    <property type="molecule type" value="Genomic_DNA"/>
</dbReference>
<feature type="transmembrane region" description="Helical" evidence="9">
    <location>
        <begin position="48"/>
        <end position="65"/>
    </location>
</feature>
<evidence type="ECO:0000256" key="9">
    <source>
        <dbReference type="HAMAP-Rule" id="MF_01942"/>
    </source>
</evidence>
<keyword evidence="4 9" id="KW-0812">Transmembrane</keyword>
<keyword evidence="7 9" id="KW-0472">Membrane</keyword>
<comment type="function">
    <text evidence="9">Catalyzes the transfer of an acyl chain from an acyl-[acyl-carrier-protein] (ACP) to a Kdo(2)-lipid IV(A) to form a Kdo(2)-(acyl)-lipid IV(A).</text>
</comment>
<dbReference type="PANTHER" id="PTHR30606:SF9">
    <property type="entry name" value="LIPID A BIOSYNTHESIS LAUROYLTRANSFERASE"/>
    <property type="match status" value="1"/>
</dbReference>